<name>A0AAE3QXN1_9BACT</name>
<dbReference type="AlphaFoldDB" id="A0AAE3QXN1"/>
<dbReference type="Pfam" id="PF01261">
    <property type="entry name" value="AP_endonuc_2"/>
    <property type="match status" value="1"/>
</dbReference>
<reference evidence="2" key="1">
    <citation type="submission" date="2023-05" db="EMBL/GenBank/DDBJ databases">
        <authorList>
            <person name="Zhang X."/>
        </authorList>
    </citation>
    <scope>NUCLEOTIDE SEQUENCE</scope>
    <source>
        <strain evidence="2">YF14B1</strain>
    </source>
</reference>
<comment type="caution">
    <text evidence="2">The sequence shown here is derived from an EMBL/GenBank/DDBJ whole genome shotgun (WGS) entry which is preliminary data.</text>
</comment>
<organism evidence="2 3">
    <name type="scientific">Xanthocytophaga flava</name>
    <dbReference type="NCBI Taxonomy" id="3048013"/>
    <lineage>
        <taxon>Bacteria</taxon>
        <taxon>Pseudomonadati</taxon>
        <taxon>Bacteroidota</taxon>
        <taxon>Cytophagia</taxon>
        <taxon>Cytophagales</taxon>
        <taxon>Rhodocytophagaceae</taxon>
        <taxon>Xanthocytophaga</taxon>
    </lineage>
</organism>
<dbReference type="EMBL" id="JASJOS010000018">
    <property type="protein sequence ID" value="MDJ1485111.1"/>
    <property type="molecule type" value="Genomic_DNA"/>
</dbReference>
<keyword evidence="2" id="KW-0413">Isomerase</keyword>
<proteinExistence type="predicted"/>
<dbReference type="Proteomes" id="UP001241110">
    <property type="component" value="Unassembled WGS sequence"/>
</dbReference>
<protein>
    <submittedName>
        <fullName evidence="2">Sugar phosphate isomerase/epimerase</fullName>
    </submittedName>
</protein>
<dbReference type="InterPro" id="IPR036237">
    <property type="entry name" value="Xyl_isomerase-like_sf"/>
</dbReference>
<dbReference type="PANTHER" id="PTHR12110">
    <property type="entry name" value="HYDROXYPYRUVATE ISOMERASE"/>
    <property type="match status" value="1"/>
</dbReference>
<dbReference type="PANTHER" id="PTHR12110:SF41">
    <property type="entry name" value="INOSOSE DEHYDRATASE"/>
    <property type="match status" value="1"/>
</dbReference>
<dbReference type="InterPro" id="IPR050312">
    <property type="entry name" value="IolE/XylAMocC-like"/>
</dbReference>
<sequence>MSHRRDFLKQSASLVMGGLAFSYSDQLFAKPMHSVGIQLYTLMSVIDKDVEGTLKQVAALGYKDLESAFSMKGGFYGLSAKEFAALAKKLGLAWRSHHAMGAPLKPNPNFDITKLPKFDTLKNDTQKIVDSVAEGGISYLVCANIPIDTEDEVKEAVDILSKAGEAAKKAGLTFVYHNHDKEFAQVNGKRPYDVFLSQISPDLMKMELDLAWVTKAGVDPVELFKKHPGRFPLWHAKDFDKEFKTLLPVGQGVVDFKKIFAAAQTAGMKYFFVEHDMAPQPFESIKASMDNLKKLLA</sequence>
<dbReference type="InterPro" id="IPR013022">
    <property type="entry name" value="Xyl_isomerase-like_TIM-brl"/>
</dbReference>
<dbReference type="RefSeq" id="WP_313987210.1">
    <property type="nucleotide sequence ID" value="NZ_JASJOS010000018.1"/>
</dbReference>
<accession>A0AAE3QXN1</accession>
<dbReference type="Gene3D" id="3.20.20.150">
    <property type="entry name" value="Divalent-metal-dependent TIM barrel enzymes"/>
    <property type="match status" value="1"/>
</dbReference>
<evidence type="ECO:0000259" key="1">
    <source>
        <dbReference type="Pfam" id="PF01261"/>
    </source>
</evidence>
<dbReference type="GO" id="GO:0016853">
    <property type="term" value="F:isomerase activity"/>
    <property type="evidence" value="ECO:0007669"/>
    <property type="project" value="UniProtKB-KW"/>
</dbReference>
<gene>
    <name evidence="2" type="ORF">QNI16_31725</name>
</gene>
<dbReference type="SUPFAM" id="SSF51658">
    <property type="entry name" value="Xylose isomerase-like"/>
    <property type="match status" value="1"/>
</dbReference>
<feature type="domain" description="Xylose isomerase-like TIM barrel" evidence="1">
    <location>
        <begin position="55"/>
        <end position="294"/>
    </location>
</feature>
<evidence type="ECO:0000313" key="2">
    <source>
        <dbReference type="EMBL" id="MDJ1485111.1"/>
    </source>
</evidence>
<evidence type="ECO:0000313" key="3">
    <source>
        <dbReference type="Proteomes" id="UP001241110"/>
    </source>
</evidence>